<organism evidence="3 4">
    <name type="scientific">Ascobolus immersus RN42</name>
    <dbReference type="NCBI Taxonomy" id="1160509"/>
    <lineage>
        <taxon>Eukaryota</taxon>
        <taxon>Fungi</taxon>
        <taxon>Dikarya</taxon>
        <taxon>Ascomycota</taxon>
        <taxon>Pezizomycotina</taxon>
        <taxon>Pezizomycetes</taxon>
        <taxon>Pezizales</taxon>
        <taxon>Ascobolaceae</taxon>
        <taxon>Ascobolus</taxon>
    </lineage>
</organism>
<dbReference type="OrthoDB" id="15433at2759"/>
<dbReference type="SUPFAM" id="SSF56214">
    <property type="entry name" value="4'-phosphopantetheinyl transferase"/>
    <property type="match status" value="1"/>
</dbReference>
<gene>
    <name evidence="3" type="ORF">BJ508DRAFT_416270</name>
</gene>
<dbReference type="Pfam" id="PF01648">
    <property type="entry name" value="ACPS"/>
    <property type="match status" value="1"/>
</dbReference>
<accession>A0A3N4I0E9</accession>
<evidence type="ECO:0000313" key="3">
    <source>
        <dbReference type="EMBL" id="RPA78917.1"/>
    </source>
</evidence>
<dbReference type="GO" id="GO:0008897">
    <property type="term" value="F:holo-[acyl-carrier-protein] synthase activity"/>
    <property type="evidence" value="ECO:0007669"/>
    <property type="project" value="InterPro"/>
</dbReference>
<protein>
    <recommendedName>
        <fullName evidence="2">4'-phosphopantetheinyl transferase domain-containing protein</fullName>
    </recommendedName>
</protein>
<dbReference type="InterPro" id="IPR008278">
    <property type="entry name" value="4-PPantetheinyl_Trfase_dom"/>
</dbReference>
<name>A0A3N4I0E9_ASCIM</name>
<sequence length="169" mass="19102">MAAPVSGIVTYSLKLSESSSAVPQSNASKVTVLPRPSAFSIGVDMLHIPRLRSLLFRRDSYNDRFARRILSAKELLEYRTLVNEVMKDPTGQTKQGATPVEEDRLIRWLGVRWAAKEACYKACSYYDPKPVWKGVTVMKEQTGKSNQAFELLFCCTFITTFTMHLPPHI</sequence>
<evidence type="ECO:0000259" key="2">
    <source>
        <dbReference type="Pfam" id="PF01648"/>
    </source>
</evidence>
<evidence type="ECO:0000313" key="4">
    <source>
        <dbReference type="Proteomes" id="UP000275078"/>
    </source>
</evidence>
<proteinExistence type="predicted"/>
<keyword evidence="1" id="KW-0808">Transferase</keyword>
<dbReference type="STRING" id="1160509.A0A3N4I0E9"/>
<evidence type="ECO:0000256" key="1">
    <source>
        <dbReference type="ARBA" id="ARBA00022679"/>
    </source>
</evidence>
<dbReference type="Gene3D" id="3.90.470.20">
    <property type="entry name" value="4'-phosphopantetheinyl transferase domain"/>
    <property type="match status" value="1"/>
</dbReference>
<keyword evidence="4" id="KW-1185">Reference proteome</keyword>
<dbReference type="InterPro" id="IPR037143">
    <property type="entry name" value="4-PPantetheinyl_Trfase_dom_sf"/>
</dbReference>
<dbReference type="GO" id="GO:0000287">
    <property type="term" value="F:magnesium ion binding"/>
    <property type="evidence" value="ECO:0007669"/>
    <property type="project" value="InterPro"/>
</dbReference>
<dbReference type="AlphaFoldDB" id="A0A3N4I0E9"/>
<dbReference type="EMBL" id="ML119705">
    <property type="protein sequence ID" value="RPA78917.1"/>
    <property type="molecule type" value="Genomic_DNA"/>
</dbReference>
<feature type="domain" description="4'-phosphopantetheinyl transferase" evidence="2">
    <location>
        <begin position="40"/>
        <end position="123"/>
    </location>
</feature>
<reference evidence="3 4" key="1">
    <citation type="journal article" date="2018" name="Nat. Ecol. Evol.">
        <title>Pezizomycetes genomes reveal the molecular basis of ectomycorrhizal truffle lifestyle.</title>
        <authorList>
            <person name="Murat C."/>
            <person name="Payen T."/>
            <person name="Noel B."/>
            <person name="Kuo A."/>
            <person name="Morin E."/>
            <person name="Chen J."/>
            <person name="Kohler A."/>
            <person name="Krizsan K."/>
            <person name="Balestrini R."/>
            <person name="Da Silva C."/>
            <person name="Montanini B."/>
            <person name="Hainaut M."/>
            <person name="Levati E."/>
            <person name="Barry K.W."/>
            <person name="Belfiori B."/>
            <person name="Cichocki N."/>
            <person name="Clum A."/>
            <person name="Dockter R.B."/>
            <person name="Fauchery L."/>
            <person name="Guy J."/>
            <person name="Iotti M."/>
            <person name="Le Tacon F."/>
            <person name="Lindquist E.A."/>
            <person name="Lipzen A."/>
            <person name="Malagnac F."/>
            <person name="Mello A."/>
            <person name="Molinier V."/>
            <person name="Miyauchi S."/>
            <person name="Poulain J."/>
            <person name="Riccioni C."/>
            <person name="Rubini A."/>
            <person name="Sitrit Y."/>
            <person name="Splivallo R."/>
            <person name="Traeger S."/>
            <person name="Wang M."/>
            <person name="Zifcakova L."/>
            <person name="Wipf D."/>
            <person name="Zambonelli A."/>
            <person name="Paolocci F."/>
            <person name="Nowrousian M."/>
            <person name="Ottonello S."/>
            <person name="Baldrian P."/>
            <person name="Spatafora J.W."/>
            <person name="Henrissat B."/>
            <person name="Nagy L.G."/>
            <person name="Aury J.M."/>
            <person name="Wincker P."/>
            <person name="Grigoriev I.V."/>
            <person name="Bonfante P."/>
            <person name="Martin F.M."/>
        </authorList>
    </citation>
    <scope>NUCLEOTIDE SEQUENCE [LARGE SCALE GENOMIC DNA]</scope>
    <source>
        <strain evidence="3 4">RN42</strain>
    </source>
</reference>
<dbReference type="Proteomes" id="UP000275078">
    <property type="component" value="Unassembled WGS sequence"/>
</dbReference>